<evidence type="ECO:0000313" key="4">
    <source>
        <dbReference type="Proteomes" id="UP000626795"/>
    </source>
</evidence>
<evidence type="ECO:0000256" key="1">
    <source>
        <dbReference type="SAM" id="Phobius"/>
    </source>
</evidence>
<organism evidence="3 4">
    <name type="scientific">Neisseria subflava</name>
    <dbReference type="NCBI Taxonomy" id="28449"/>
    <lineage>
        <taxon>Bacteria</taxon>
        <taxon>Pseudomonadati</taxon>
        <taxon>Pseudomonadota</taxon>
        <taxon>Betaproteobacteria</taxon>
        <taxon>Neisseriales</taxon>
        <taxon>Neisseriaceae</taxon>
        <taxon>Neisseria</taxon>
    </lineage>
</organism>
<protein>
    <submittedName>
        <fullName evidence="3">Uncharacterized protein</fullName>
    </submittedName>
</protein>
<reference evidence="2" key="2">
    <citation type="submission" date="2021-04" db="EMBL/GenBank/DDBJ databases">
        <title>Characterizing Neisseria spp. as novel respiratory pathobionts in bronchiectasis.</title>
        <authorList>
            <person name="Li L."/>
            <person name="Mac Aogain M."/>
            <person name="Xu T."/>
            <person name="Jaggi T.K."/>
            <person name="Chan L.Y."/>
            <person name="Keir H.R."/>
            <person name="Dicker A.J."/>
            <person name="Qu J."/>
            <person name="Liu Y."/>
            <person name="Chen H.S."/>
            <person name="Koh M.S."/>
            <person name="Ong T.H."/>
            <person name="Lim A.Y.H."/>
            <person name="Abisheganaden J."/>
            <person name="Low T.B."/>
            <person name="Oliver B.G."/>
            <person name="Tan N.S."/>
            <person name="Fang M."/>
            <person name="Chalmers J.D."/>
            <person name="Chotirmall S.H."/>
        </authorList>
    </citation>
    <scope>NUCLEOTIDE SEQUENCE</scope>
    <source>
        <strain evidence="2">TT0077</strain>
    </source>
</reference>
<feature type="transmembrane region" description="Helical" evidence="1">
    <location>
        <begin position="62"/>
        <end position="80"/>
    </location>
</feature>
<sequence>MFDIVFILLFGRLQPHKTADSSDTPVTFGSSAAGSALIYLCIRIGTIILYGSISEAIDSLPLILFQTICMFGCLVLYFKMLRTASDPKYRQMIYWVLGILLGLILSLLSVKLFYLMALFIYSFFGRTIG</sequence>
<keyword evidence="1" id="KW-1133">Transmembrane helix</keyword>
<accession>A0A9X9QZM6</accession>
<dbReference type="EMBL" id="CABFLZ010000033">
    <property type="protein sequence ID" value="VTY07681.1"/>
    <property type="molecule type" value="Genomic_DNA"/>
</dbReference>
<evidence type="ECO:0000313" key="2">
    <source>
        <dbReference type="EMBL" id="UTG69367.1"/>
    </source>
</evidence>
<dbReference type="RefSeq" id="WP_188213474.1">
    <property type="nucleotide sequence ID" value="NZ_CABFLZ010000033.1"/>
</dbReference>
<feature type="transmembrane region" description="Helical" evidence="1">
    <location>
        <begin position="92"/>
        <end position="124"/>
    </location>
</feature>
<proteinExistence type="predicted"/>
<feature type="transmembrane region" description="Helical" evidence="1">
    <location>
        <begin position="31"/>
        <end position="50"/>
    </location>
</feature>
<name>A0A9X9QZM6_NEISU</name>
<dbReference type="AlphaFoldDB" id="A0A9X9QZM6"/>
<dbReference type="EMBL" id="CP073115">
    <property type="protein sequence ID" value="UTG69367.1"/>
    <property type="molecule type" value="Genomic_DNA"/>
</dbReference>
<keyword evidence="1" id="KW-0472">Membrane</keyword>
<reference evidence="3" key="1">
    <citation type="submission" date="2019-05" db="EMBL/GenBank/DDBJ databases">
        <authorList>
            <person name="Hibberd M."/>
        </authorList>
    </citation>
    <scope>NUCLEOTIDE SEQUENCE</scope>
    <source>
        <strain evidence="3">Neisseria_subflava_BgEED23</strain>
    </source>
</reference>
<keyword evidence="4" id="KW-1185">Reference proteome</keyword>
<gene>
    <name evidence="2" type="ORF">KCG54_09260</name>
    <name evidence="3" type="ORF">ONOEEDHL_00664</name>
</gene>
<dbReference type="Proteomes" id="UP000626795">
    <property type="component" value="Unassembled WGS sequence"/>
</dbReference>
<dbReference type="Proteomes" id="UP001057296">
    <property type="component" value="Chromosome"/>
</dbReference>
<keyword evidence="1" id="KW-0812">Transmembrane</keyword>
<evidence type="ECO:0000313" key="3">
    <source>
        <dbReference type="EMBL" id="VTY07681.1"/>
    </source>
</evidence>